<dbReference type="PROSITE" id="PS51257">
    <property type="entry name" value="PROKAR_LIPOPROTEIN"/>
    <property type="match status" value="1"/>
</dbReference>
<dbReference type="Pfam" id="PF13416">
    <property type="entry name" value="SBP_bac_8"/>
    <property type="match status" value="1"/>
</dbReference>
<dbReference type="Gene3D" id="3.40.190.10">
    <property type="entry name" value="Periplasmic binding protein-like II"/>
    <property type="match status" value="2"/>
</dbReference>
<organism evidence="3 4">
    <name type="scientific">Sporanaerobacter acetigenes DSM 13106</name>
    <dbReference type="NCBI Taxonomy" id="1123281"/>
    <lineage>
        <taxon>Bacteria</taxon>
        <taxon>Bacillati</taxon>
        <taxon>Bacillota</taxon>
        <taxon>Tissierellia</taxon>
        <taxon>Tissierellales</taxon>
        <taxon>Sporanaerobacteraceae</taxon>
        <taxon>Sporanaerobacter</taxon>
    </lineage>
</organism>
<dbReference type="SUPFAM" id="SSF53850">
    <property type="entry name" value="Periplasmic binding protein-like II"/>
    <property type="match status" value="1"/>
</dbReference>
<gene>
    <name evidence="3" type="ORF">SAMN02745180_00376</name>
</gene>
<feature type="chain" id="PRO_5039090518" evidence="2">
    <location>
        <begin position="21"/>
        <end position="347"/>
    </location>
</feature>
<proteinExistence type="predicted"/>
<dbReference type="GO" id="GO:0015888">
    <property type="term" value="P:thiamine transport"/>
    <property type="evidence" value="ECO:0007669"/>
    <property type="project" value="TreeGrafter"/>
</dbReference>
<dbReference type="InterPro" id="IPR026045">
    <property type="entry name" value="Ferric-bd"/>
</dbReference>
<name>A0A1M5T548_9FIRM</name>
<dbReference type="GO" id="GO:0030288">
    <property type="term" value="C:outer membrane-bounded periplasmic space"/>
    <property type="evidence" value="ECO:0007669"/>
    <property type="project" value="TreeGrafter"/>
</dbReference>
<dbReference type="RefSeq" id="WP_072742820.1">
    <property type="nucleotide sequence ID" value="NZ_FQXR01000002.1"/>
</dbReference>
<feature type="signal peptide" evidence="2">
    <location>
        <begin position="1"/>
        <end position="20"/>
    </location>
</feature>
<evidence type="ECO:0000256" key="1">
    <source>
        <dbReference type="ARBA" id="ARBA00022729"/>
    </source>
</evidence>
<dbReference type="PANTHER" id="PTHR30006">
    <property type="entry name" value="THIAMINE-BINDING PERIPLASMIC PROTEIN-RELATED"/>
    <property type="match status" value="1"/>
</dbReference>
<protein>
    <submittedName>
        <fullName evidence="3">Iron(III) transport system substrate-binding protein</fullName>
    </submittedName>
</protein>
<dbReference type="Proteomes" id="UP000184389">
    <property type="component" value="Unassembled WGS sequence"/>
</dbReference>
<keyword evidence="4" id="KW-1185">Reference proteome</keyword>
<evidence type="ECO:0000313" key="3">
    <source>
        <dbReference type="EMBL" id="SHH45891.1"/>
    </source>
</evidence>
<reference evidence="3 4" key="1">
    <citation type="submission" date="2016-11" db="EMBL/GenBank/DDBJ databases">
        <authorList>
            <person name="Jaros S."/>
            <person name="Januszkiewicz K."/>
            <person name="Wedrychowicz H."/>
        </authorList>
    </citation>
    <scope>NUCLEOTIDE SEQUENCE [LARGE SCALE GENOMIC DNA]</scope>
    <source>
        <strain evidence="3 4">DSM 13106</strain>
    </source>
</reference>
<accession>A0A1M5T548</accession>
<dbReference type="CDD" id="cd13546">
    <property type="entry name" value="PBP2_BitB"/>
    <property type="match status" value="1"/>
</dbReference>
<sequence>MNKKFIALTMVLVLAMGLLAACGKTDTTDGNTSDDTSDELVVYSPNSEDIINLVIPAFEKETGIKVELISAGTGELMKRIESEKENPYADVIFGIAEAQFAQNPDLYQEYVSPNDQYMLEGHKNKHGYLTPYNSDGSCLLVNTDLIGDIKIEGYEDLLNPELKGKIAYPDPASSSSAFNQLTNMLVAMGGDYESQEGWDYVGKLIENLDGKVSGGSGAAHKSVADGEYVVALTYEDPSVSYVRDGAPVKVVYPKEGTIYGDAHLAIIKGAKNLENAKKFIDFVTSKEIQDAFGTEIFIRPLRADAELSDSMTPLENISTLEENIEYVTEHKNEIVERYIDLFTSLQK</sequence>
<dbReference type="OrthoDB" id="179400at2"/>
<dbReference type="GO" id="GO:0030976">
    <property type="term" value="F:thiamine pyrophosphate binding"/>
    <property type="evidence" value="ECO:0007669"/>
    <property type="project" value="TreeGrafter"/>
</dbReference>
<dbReference type="PANTHER" id="PTHR30006:SF2">
    <property type="entry name" value="ABC TRANSPORTER SUBSTRATE-BINDING PROTEIN"/>
    <property type="match status" value="1"/>
</dbReference>
<dbReference type="GO" id="GO:0030975">
    <property type="term" value="F:thiamine binding"/>
    <property type="evidence" value="ECO:0007669"/>
    <property type="project" value="TreeGrafter"/>
</dbReference>
<dbReference type="AlphaFoldDB" id="A0A1M5T548"/>
<dbReference type="STRING" id="1123281.SAMN02745180_00376"/>
<evidence type="ECO:0000313" key="4">
    <source>
        <dbReference type="Proteomes" id="UP000184389"/>
    </source>
</evidence>
<evidence type="ECO:0000256" key="2">
    <source>
        <dbReference type="SAM" id="SignalP"/>
    </source>
</evidence>
<keyword evidence="1 2" id="KW-0732">Signal</keyword>
<dbReference type="PIRSF" id="PIRSF002825">
    <property type="entry name" value="CfbpA"/>
    <property type="match status" value="1"/>
</dbReference>
<dbReference type="InterPro" id="IPR006059">
    <property type="entry name" value="SBP"/>
</dbReference>
<dbReference type="EMBL" id="FQXR01000002">
    <property type="protein sequence ID" value="SHH45891.1"/>
    <property type="molecule type" value="Genomic_DNA"/>
</dbReference>